<proteinExistence type="inferred from homology"/>
<keyword evidence="3" id="KW-0749">Sporulation</keyword>
<gene>
    <name evidence="4" type="ORF">PSTEL_10635</name>
</gene>
<dbReference type="Pfam" id="PF08141">
    <property type="entry name" value="SspH"/>
    <property type="match status" value="1"/>
</dbReference>
<dbReference type="OrthoDB" id="1683648at2"/>
<evidence type="ECO:0000313" key="5">
    <source>
        <dbReference type="Proteomes" id="UP000029507"/>
    </source>
</evidence>
<dbReference type="AlphaFoldDB" id="A0A089LPN0"/>
<dbReference type="HOGENOM" id="CLU_191960_2_1_9"/>
<evidence type="ECO:0000256" key="2">
    <source>
        <dbReference type="ARBA" id="ARBA00006573"/>
    </source>
</evidence>
<evidence type="ECO:0000256" key="1">
    <source>
        <dbReference type="ARBA" id="ARBA00004288"/>
    </source>
</evidence>
<protein>
    <submittedName>
        <fullName evidence="4">Spore protein H</fullName>
    </submittedName>
</protein>
<dbReference type="Proteomes" id="UP000029507">
    <property type="component" value="Chromosome"/>
</dbReference>
<reference evidence="4 5" key="1">
    <citation type="submission" date="2014-08" db="EMBL/GenBank/DDBJ databases">
        <title>Comparative genomics of the Paenibacillus odorifer group.</title>
        <authorList>
            <person name="den Bakker H.C."/>
            <person name="Tsai Y.-C."/>
            <person name="Martin N."/>
            <person name="Korlach J."/>
            <person name="Wiedmann M."/>
        </authorList>
    </citation>
    <scope>NUCLEOTIDE SEQUENCE [LARGE SCALE GENOMIC DNA]</scope>
    <source>
        <strain evidence="4 5">DSM 14472</strain>
    </source>
</reference>
<dbReference type="GO" id="GO:0030435">
    <property type="term" value="P:sporulation resulting in formation of a cellular spore"/>
    <property type="evidence" value="ECO:0007669"/>
    <property type="project" value="UniProtKB-KW"/>
</dbReference>
<accession>A0A089LPN0</accession>
<dbReference type="HAMAP" id="MF_00667">
    <property type="entry name" value="SspH"/>
    <property type="match status" value="1"/>
</dbReference>
<evidence type="ECO:0000313" key="4">
    <source>
        <dbReference type="EMBL" id="AIQ63471.1"/>
    </source>
</evidence>
<organism evidence="4 5">
    <name type="scientific">Paenibacillus stellifer</name>
    <dbReference type="NCBI Taxonomy" id="169760"/>
    <lineage>
        <taxon>Bacteria</taxon>
        <taxon>Bacillati</taxon>
        <taxon>Bacillota</taxon>
        <taxon>Bacilli</taxon>
        <taxon>Bacillales</taxon>
        <taxon>Paenibacillaceae</taxon>
        <taxon>Paenibacillus</taxon>
    </lineage>
</organism>
<dbReference type="KEGG" id="pste:PSTEL_10635"/>
<dbReference type="RefSeq" id="WP_038695030.1">
    <property type="nucleotide sequence ID" value="NZ_CP009286.1"/>
</dbReference>
<dbReference type="InterPro" id="IPR012610">
    <property type="entry name" value="SASP_SspH"/>
</dbReference>
<comment type="similarity">
    <text evidence="2">Belongs to the SspH family.</text>
</comment>
<dbReference type="NCBIfam" id="TIGR02861">
    <property type="entry name" value="SASP_H"/>
    <property type="match status" value="1"/>
</dbReference>
<evidence type="ECO:0000256" key="3">
    <source>
        <dbReference type="ARBA" id="ARBA00022969"/>
    </source>
</evidence>
<keyword evidence="5" id="KW-1185">Reference proteome</keyword>
<dbReference type="GO" id="GO:0042601">
    <property type="term" value="C:endospore-forming forespore"/>
    <property type="evidence" value="ECO:0007669"/>
    <property type="project" value="InterPro"/>
</dbReference>
<dbReference type="GO" id="GO:0030436">
    <property type="term" value="P:asexual sporulation"/>
    <property type="evidence" value="ECO:0007669"/>
    <property type="project" value="InterPro"/>
</dbReference>
<sequence length="64" mass="7359">MNAQRAKEIASSPVMANVLCEGTPVYIQHVDAQNETARIYPLHDRQAEREVPLYTLQEQIQYTE</sequence>
<dbReference type="STRING" id="169760.PSTEL_10635"/>
<name>A0A089LPN0_9BACL</name>
<comment type="subcellular location">
    <subcellularLocation>
        <location evidence="1">Spore core</location>
    </subcellularLocation>
</comment>
<dbReference type="EMBL" id="CP009286">
    <property type="protein sequence ID" value="AIQ63471.1"/>
    <property type="molecule type" value="Genomic_DNA"/>
</dbReference>